<dbReference type="Proteomes" id="UP000240505">
    <property type="component" value="Chromosome"/>
</dbReference>
<dbReference type="EMBL" id="CP028324">
    <property type="protein sequence ID" value="AVR94870.1"/>
    <property type="molecule type" value="Genomic_DNA"/>
</dbReference>
<gene>
    <name evidence="1" type="ORF">C9I28_03445</name>
</gene>
<evidence type="ECO:0000313" key="2">
    <source>
        <dbReference type="Proteomes" id="UP000240505"/>
    </source>
</evidence>
<dbReference type="AlphaFoldDB" id="A0A2R4C5M0"/>
<dbReference type="OrthoDB" id="6198595at2"/>
<reference evidence="1 2" key="1">
    <citation type="submission" date="2018-03" db="EMBL/GenBank/DDBJ databases">
        <title>Massilia armeniaca sp. nov., isolated from desert soil.</title>
        <authorList>
            <person name="Huang H."/>
            <person name="Ren M."/>
        </authorList>
    </citation>
    <scope>NUCLEOTIDE SEQUENCE [LARGE SCALE GENOMIC DNA]</scope>
    <source>
        <strain evidence="1 2">ZMN-3</strain>
    </source>
</reference>
<keyword evidence="2" id="KW-1185">Reference proteome</keyword>
<accession>A0A2R4C5M0</accession>
<organism evidence="1 2">
    <name type="scientific">Pseudoduganella armeniaca</name>
    <dbReference type="NCBI Taxonomy" id="2072590"/>
    <lineage>
        <taxon>Bacteria</taxon>
        <taxon>Pseudomonadati</taxon>
        <taxon>Pseudomonadota</taxon>
        <taxon>Betaproteobacteria</taxon>
        <taxon>Burkholderiales</taxon>
        <taxon>Oxalobacteraceae</taxon>
        <taxon>Telluria group</taxon>
        <taxon>Pseudoduganella</taxon>
    </lineage>
</organism>
<dbReference type="KEGG" id="masz:C9I28_03445"/>
<protein>
    <submittedName>
        <fullName evidence="1">Uncharacterized protein</fullName>
    </submittedName>
</protein>
<name>A0A2R4C5M0_9BURK</name>
<proteinExistence type="predicted"/>
<sequence>MAKSRRVPRADDFPPGTRFVIKEFDVPLACVPVPGGVAWVNWFGGVARPYDAGQLRLDNNWPARSFDEWVALVADSLP</sequence>
<evidence type="ECO:0000313" key="1">
    <source>
        <dbReference type="EMBL" id="AVR94870.1"/>
    </source>
</evidence>